<dbReference type="EMBL" id="BRLB01000001">
    <property type="protein sequence ID" value="GKX27873.1"/>
    <property type="molecule type" value="Genomic_DNA"/>
</dbReference>
<comment type="caution">
    <text evidence="2">The sequence shown here is derived from an EMBL/GenBank/DDBJ whole genome shotgun (WGS) entry which is preliminary data.</text>
</comment>
<dbReference type="Proteomes" id="UP001144256">
    <property type="component" value="Unassembled WGS sequence"/>
</dbReference>
<reference evidence="2" key="1">
    <citation type="submission" date="2022-06" db="EMBL/GenBank/DDBJ databases">
        <title>Vallitalea longa sp. nov., an anaerobic bacterium isolated from marine sediment.</title>
        <authorList>
            <person name="Hirano S."/>
            <person name="Terahara T."/>
            <person name="Mori K."/>
            <person name="Hamada M."/>
            <person name="Matsumoto R."/>
            <person name="Kobayashi T."/>
        </authorList>
    </citation>
    <scope>NUCLEOTIDE SEQUENCE</scope>
    <source>
        <strain evidence="2">SH18-1</strain>
    </source>
</reference>
<sequence length="129" mass="14870">MDTNPLYYIGLYCVLFAMIATACVGTVWNLIKMYFENKKNKQVLVFLQDYIRGKITDKELVNNLLLLYPGKGDKLISTIPINKKEATALIIALDQIVDKHKSDDIKRLEYKLWCFVNKEKASYATADKK</sequence>
<accession>A0A9W6DE01</accession>
<keyword evidence="1" id="KW-0812">Transmembrane</keyword>
<evidence type="ECO:0000313" key="3">
    <source>
        <dbReference type="Proteomes" id="UP001144256"/>
    </source>
</evidence>
<feature type="transmembrane region" description="Helical" evidence="1">
    <location>
        <begin position="6"/>
        <end position="31"/>
    </location>
</feature>
<keyword evidence="3" id="KW-1185">Reference proteome</keyword>
<dbReference type="AlphaFoldDB" id="A0A9W6DE01"/>
<keyword evidence="1" id="KW-0472">Membrane</keyword>
<dbReference type="RefSeq" id="WP_281811609.1">
    <property type="nucleotide sequence ID" value="NZ_BRLB01000001.1"/>
</dbReference>
<gene>
    <name evidence="2" type="ORF">SH1V18_03530</name>
</gene>
<keyword evidence="1" id="KW-1133">Transmembrane helix</keyword>
<organism evidence="2 3">
    <name type="scientific">Vallitalea longa</name>
    <dbReference type="NCBI Taxonomy" id="2936439"/>
    <lineage>
        <taxon>Bacteria</taxon>
        <taxon>Bacillati</taxon>
        <taxon>Bacillota</taxon>
        <taxon>Clostridia</taxon>
        <taxon>Lachnospirales</taxon>
        <taxon>Vallitaleaceae</taxon>
        <taxon>Vallitalea</taxon>
    </lineage>
</organism>
<protein>
    <submittedName>
        <fullName evidence="2">Uncharacterized protein</fullName>
    </submittedName>
</protein>
<name>A0A9W6DE01_9FIRM</name>
<proteinExistence type="predicted"/>
<evidence type="ECO:0000313" key="2">
    <source>
        <dbReference type="EMBL" id="GKX27873.1"/>
    </source>
</evidence>
<evidence type="ECO:0000256" key="1">
    <source>
        <dbReference type="SAM" id="Phobius"/>
    </source>
</evidence>